<dbReference type="InterPro" id="IPR036388">
    <property type="entry name" value="WH-like_DNA-bd_sf"/>
</dbReference>
<dbReference type="Pfam" id="PF12802">
    <property type="entry name" value="MarR_2"/>
    <property type="match status" value="1"/>
</dbReference>
<dbReference type="EMBL" id="SDPO01000002">
    <property type="protein sequence ID" value="RXZ49431.1"/>
    <property type="molecule type" value="Genomic_DNA"/>
</dbReference>
<dbReference type="SUPFAM" id="SSF53067">
    <property type="entry name" value="Actin-like ATPase domain"/>
    <property type="match status" value="1"/>
</dbReference>
<dbReference type="InterPro" id="IPR036390">
    <property type="entry name" value="WH_DNA-bd_sf"/>
</dbReference>
<dbReference type="Gene3D" id="3.30.420.40">
    <property type="match status" value="3"/>
</dbReference>
<dbReference type="InterPro" id="IPR000835">
    <property type="entry name" value="HTH_MarR-typ"/>
</dbReference>
<protein>
    <submittedName>
        <fullName evidence="3">ROK family transcriptional regulator</fullName>
    </submittedName>
</protein>
<dbReference type="Pfam" id="PF00480">
    <property type="entry name" value="ROK"/>
    <property type="match status" value="2"/>
</dbReference>
<comment type="similarity">
    <text evidence="1">Belongs to the ROK (NagC/XylR) family.</text>
</comment>
<comment type="caution">
    <text evidence="3">The sequence shown here is derived from an EMBL/GenBank/DDBJ whole genome shotgun (WGS) entry which is preliminary data.</text>
</comment>
<evidence type="ECO:0000259" key="2">
    <source>
        <dbReference type="Pfam" id="PF12802"/>
    </source>
</evidence>
<dbReference type="CDD" id="cd23763">
    <property type="entry name" value="ASKHA_ATPase_ROK"/>
    <property type="match status" value="1"/>
</dbReference>
<dbReference type="Proteomes" id="UP000292935">
    <property type="component" value="Unassembled WGS sequence"/>
</dbReference>
<sequence>MMLLVDCCVGPSGISQGLFVLGRYALRLGLSTRAGHFHKCPSFCRLRSRPRKLVAAVTQMSGSDVATLRWINSRAVLRELHFNDGDPRSVTELAARVALSRPTVEAALNDLTAEGWVEEISAAAAPHKAGRPARRYRFAALAGVVVGIDVGPHNAAVIVADLRGNHLHAERRSALDLETGDAAWNAIHDLVMHSLDAAGVDGAQIRAITVGVPAIVDADGDIALTTVVPDWLESHLPQRLRNAFPASNVSFDNDAKLATRAEAAWGHAVGAADAIFLLAGHRIAAGLIVDGRVIRGYHGGAGEIGANARIGWNDAVERFHRRAGDRSVDSLLTGAASGEAHAVAAVNAFAEEIAGGLATLILAIDPQIVVVGGGFARAGLPFVRALEAAVSPYCLYVPQFSLSPLGSDAVARGAVARSLDYVRTAEMALTAA</sequence>
<evidence type="ECO:0000256" key="1">
    <source>
        <dbReference type="ARBA" id="ARBA00006479"/>
    </source>
</evidence>
<dbReference type="InterPro" id="IPR000600">
    <property type="entry name" value="ROK"/>
</dbReference>
<dbReference type="AlphaFoldDB" id="A0A4Q2JML5"/>
<keyword evidence="4" id="KW-1185">Reference proteome</keyword>
<dbReference type="Gene3D" id="1.10.10.10">
    <property type="entry name" value="Winged helix-like DNA-binding domain superfamily/Winged helix DNA-binding domain"/>
    <property type="match status" value="1"/>
</dbReference>
<evidence type="ECO:0000313" key="4">
    <source>
        <dbReference type="Proteomes" id="UP000292935"/>
    </source>
</evidence>
<gene>
    <name evidence="3" type="ORF">ESP57_11005</name>
</gene>
<dbReference type="InterPro" id="IPR043129">
    <property type="entry name" value="ATPase_NBD"/>
</dbReference>
<dbReference type="PANTHER" id="PTHR18964:SF149">
    <property type="entry name" value="BIFUNCTIONAL UDP-N-ACETYLGLUCOSAMINE 2-EPIMERASE_N-ACETYLMANNOSAMINE KINASE"/>
    <property type="match status" value="1"/>
</dbReference>
<name>A0A4Q2JML5_9MICO</name>
<dbReference type="SUPFAM" id="SSF46785">
    <property type="entry name" value="Winged helix' DNA-binding domain"/>
    <property type="match status" value="1"/>
</dbReference>
<dbReference type="InterPro" id="IPR011991">
    <property type="entry name" value="ArsR-like_HTH"/>
</dbReference>
<evidence type="ECO:0000313" key="3">
    <source>
        <dbReference type="EMBL" id="RXZ49431.1"/>
    </source>
</evidence>
<feature type="domain" description="HTH marR-type" evidence="2">
    <location>
        <begin position="76"/>
        <end position="119"/>
    </location>
</feature>
<proteinExistence type="inferred from homology"/>
<dbReference type="PANTHER" id="PTHR18964">
    <property type="entry name" value="ROK (REPRESSOR, ORF, KINASE) FAMILY"/>
    <property type="match status" value="1"/>
</dbReference>
<dbReference type="GO" id="GO:0003700">
    <property type="term" value="F:DNA-binding transcription factor activity"/>
    <property type="evidence" value="ECO:0007669"/>
    <property type="project" value="InterPro"/>
</dbReference>
<reference evidence="3 4" key="1">
    <citation type="submission" date="2019-01" db="EMBL/GenBank/DDBJ databases">
        <authorList>
            <person name="Li J."/>
        </authorList>
    </citation>
    <scope>NUCLEOTIDE SEQUENCE [LARGE SCALE GENOMIC DNA]</scope>
    <source>
        <strain evidence="3 4">CCUG 35506</strain>
    </source>
</reference>
<accession>A0A4Q2JML5</accession>
<organism evidence="3 4">
    <name type="scientific">Agromyces fucosus</name>
    <dbReference type="NCBI Taxonomy" id="41985"/>
    <lineage>
        <taxon>Bacteria</taxon>
        <taxon>Bacillati</taxon>
        <taxon>Actinomycetota</taxon>
        <taxon>Actinomycetes</taxon>
        <taxon>Micrococcales</taxon>
        <taxon>Microbacteriaceae</taxon>
        <taxon>Agromyces</taxon>
    </lineage>
</organism>
<dbReference type="CDD" id="cd00090">
    <property type="entry name" value="HTH_ARSR"/>
    <property type="match status" value="1"/>
</dbReference>